<keyword evidence="5" id="KW-0997">Cell inner membrane</keyword>
<evidence type="ECO:0000256" key="2">
    <source>
        <dbReference type="ARBA" id="ARBA00007783"/>
    </source>
</evidence>
<feature type="transmembrane region" description="Helical" evidence="9">
    <location>
        <begin position="216"/>
        <end position="234"/>
    </location>
</feature>
<proteinExistence type="inferred from homology"/>
<dbReference type="PRINTS" id="PR00164">
    <property type="entry name" value="ABC2TRNSPORT"/>
</dbReference>
<evidence type="ECO:0000256" key="8">
    <source>
        <dbReference type="ARBA" id="ARBA00023136"/>
    </source>
</evidence>
<feature type="transmembrane region" description="Helical" evidence="9">
    <location>
        <begin position="16"/>
        <end position="38"/>
    </location>
</feature>
<dbReference type="KEGG" id="ccot:CCAX7_009350"/>
<protein>
    <recommendedName>
        <fullName evidence="9">Transport permease protein</fullName>
    </recommendedName>
</protein>
<comment type="subcellular location">
    <subcellularLocation>
        <location evidence="1">Cell inner membrane</location>
        <topology evidence="1">Multi-pass membrane protein</topology>
    </subcellularLocation>
    <subcellularLocation>
        <location evidence="9">Cell membrane</location>
        <topology evidence="9">Multi-pass membrane protein</topology>
    </subcellularLocation>
</comment>
<dbReference type="GO" id="GO:0015920">
    <property type="term" value="P:lipopolysaccharide transport"/>
    <property type="evidence" value="ECO:0007669"/>
    <property type="project" value="TreeGrafter"/>
</dbReference>
<evidence type="ECO:0000256" key="6">
    <source>
        <dbReference type="ARBA" id="ARBA00022692"/>
    </source>
</evidence>
<accession>A0A402CU93</accession>
<evidence type="ECO:0000313" key="10">
    <source>
        <dbReference type="EMBL" id="BDI28884.1"/>
    </source>
</evidence>
<dbReference type="InterPro" id="IPR013525">
    <property type="entry name" value="ABC2_TM"/>
</dbReference>
<feature type="transmembrane region" description="Helical" evidence="9">
    <location>
        <begin position="132"/>
        <end position="152"/>
    </location>
</feature>
<dbReference type="GO" id="GO:0043190">
    <property type="term" value="C:ATP-binding cassette (ABC) transporter complex"/>
    <property type="evidence" value="ECO:0007669"/>
    <property type="project" value="InterPro"/>
</dbReference>
<evidence type="ECO:0000313" key="11">
    <source>
        <dbReference type="Proteomes" id="UP000287394"/>
    </source>
</evidence>
<feature type="transmembrane region" description="Helical" evidence="9">
    <location>
        <begin position="90"/>
        <end position="120"/>
    </location>
</feature>
<evidence type="ECO:0000256" key="4">
    <source>
        <dbReference type="ARBA" id="ARBA00022475"/>
    </source>
</evidence>
<dbReference type="InterPro" id="IPR000412">
    <property type="entry name" value="ABC_2_transport"/>
</dbReference>
<dbReference type="InterPro" id="IPR047817">
    <property type="entry name" value="ABC2_TM_bact-type"/>
</dbReference>
<evidence type="ECO:0000256" key="1">
    <source>
        <dbReference type="ARBA" id="ARBA00004429"/>
    </source>
</evidence>
<keyword evidence="4 9" id="KW-1003">Cell membrane</keyword>
<evidence type="ECO:0000256" key="9">
    <source>
        <dbReference type="RuleBase" id="RU361157"/>
    </source>
</evidence>
<keyword evidence="7 9" id="KW-1133">Transmembrane helix</keyword>
<evidence type="ECO:0000256" key="5">
    <source>
        <dbReference type="ARBA" id="ARBA00022519"/>
    </source>
</evidence>
<feature type="transmembrane region" description="Helical" evidence="9">
    <location>
        <begin position="159"/>
        <end position="179"/>
    </location>
</feature>
<organism evidence="10 11">
    <name type="scientific">Capsulimonas corticalis</name>
    <dbReference type="NCBI Taxonomy" id="2219043"/>
    <lineage>
        <taxon>Bacteria</taxon>
        <taxon>Bacillati</taxon>
        <taxon>Armatimonadota</taxon>
        <taxon>Armatimonadia</taxon>
        <taxon>Capsulimonadales</taxon>
        <taxon>Capsulimonadaceae</taxon>
        <taxon>Capsulimonas</taxon>
    </lineage>
</organism>
<keyword evidence="6 9" id="KW-0812">Transmembrane</keyword>
<dbReference type="AlphaFoldDB" id="A0A402CU93"/>
<keyword evidence="8 9" id="KW-0472">Membrane</keyword>
<comment type="similarity">
    <text evidence="2 9">Belongs to the ABC-2 integral membrane protein family.</text>
</comment>
<dbReference type="Proteomes" id="UP000287394">
    <property type="component" value="Chromosome"/>
</dbReference>
<feature type="transmembrane region" description="Helical" evidence="9">
    <location>
        <begin position="50"/>
        <end position="69"/>
    </location>
</feature>
<reference evidence="10 11" key="1">
    <citation type="journal article" date="2019" name="Int. J. Syst. Evol. Microbiol.">
        <title>Capsulimonas corticalis gen. nov., sp. nov., an aerobic capsulated bacterium, of a novel bacterial order, Capsulimonadales ord. nov., of the class Armatimonadia of the phylum Armatimonadetes.</title>
        <authorList>
            <person name="Li J."/>
            <person name="Kudo C."/>
            <person name="Tonouchi A."/>
        </authorList>
    </citation>
    <scope>NUCLEOTIDE SEQUENCE [LARGE SCALE GENOMIC DNA]</scope>
    <source>
        <strain evidence="10 11">AX-7</strain>
    </source>
</reference>
<dbReference type="EMBL" id="AP025739">
    <property type="protein sequence ID" value="BDI28884.1"/>
    <property type="molecule type" value="Genomic_DNA"/>
</dbReference>
<dbReference type="PANTHER" id="PTHR30413:SF8">
    <property type="entry name" value="TRANSPORT PERMEASE PROTEIN"/>
    <property type="match status" value="1"/>
</dbReference>
<evidence type="ECO:0000256" key="7">
    <source>
        <dbReference type="ARBA" id="ARBA00022989"/>
    </source>
</evidence>
<dbReference type="PROSITE" id="PS51012">
    <property type="entry name" value="ABC_TM2"/>
    <property type="match status" value="1"/>
</dbReference>
<dbReference type="FunCoup" id="A0A402CU93">
    <property type="interactions" value="249"/>
</dbReference>
<keyword evidence="11" id="KW-1185">Reference proteome</keyword>
<name>A0A402CU93_9BACT</name>
<dbReference type="Pfam" id="PF01061">
    <property type="entry name" value="ABC2_membrane"/>
    <property type="match status" value="1"/>
</dbReference>
<evidence type="ECO:0000256" key="3">
    <source>
        <dbReference type="ARBA" id="ARBA00022448"/>
    </source>
</evidence>
<keyword evidence="3 9" id="KW-0813">Transport</keyword>
<dbReference type="PANTHER" id="PTHR30413">
    <property type="entry name" value="INNER MEMBRANE TRANSPORT PERMEASE"/>
    <property type="match status" value="1"/>
</dbReference>
<dbReference type="GO" id="GO:0140359">
    <property type="term" value="F:ABC-type transporter activity"/>
    <property type="evidence" value="ECO:0007669"/>
    <property type="project" value="InterPro"/>
</dbReference>
<gene>
    <name evidence="10" type="primary">xapG</name>
    <name evidence="10" type="ORF">CCAX7_009350</name>
</gene>
<sequence length="245" mass="26960">MALASRDVKLRYRQTALGVAWVVLQPLIAAAIFAFVFGHVAKLKSAGAPYFAFAFAGMLAWTAFNNTLTKVSGSLVQNSHLVSKIFFPRLVLPISMLLSSVIDFAVSLVVMVILMVIYGIAPHLQILLTPVWFLLILLLSLGVGLIASALMVPYRDVQYIIPVATQFLLYASPVAYALASVPARWQSLYGLNPLVGLLEGFRWSLLGTAAPAWREVLYAAAFSLVMFVLGAYYFKHMERRFADVI</sequence>